<keyword evidence="3 5" id="KW-0663">Pyridoxal phosphate</keyword>
<accession>A0A537JBF0</accession>
<dbReference type="AlphaFoldDB" id="A0A537JBF0"/>
<evidence type="ECO:0000256" key="1">
    <source>
        <dbReference type="ARBA" id="ARBA00001933"/>
    </source>
</evidence>
<sequence length="347" mass="36693">MPENATAALDTLKRLPRVALATLPTPLEDAPRLARELGVRKLLVKRDDLTGLALGGNKVRKLEFLLGEARARGADTIITTAGMQSNFLRLAAAAARRLGMEAILLVRGSADAPLAGNLLLMRLFGADIRFMATEDPYAESTFALMREIEDEVRQRGGHPYLIHLGTFSGALSAIGYVHAAVELAEQLRGARERCDHLVLAVGSGGTYAGLLLGLRLAGMPCHVLGVSVNAPAEDHRRRILEKIRGAAEILGSAVTVRDDDVDITDAYIGAGYGVPTAAGLEAIVQAARAEGLLFDPVYTGKAWAGVVDAVRRGAIGPRDNVVFLHTGGAPNAFLYASAIAGRLVPRG</sequence>
<feature type="active site" description="Nucleophile" evidence="4">
    <location>
        <position position="85"/>
    </location>
</feature>
<dbReference type="InterPro" id="IPR001926">
    <property type="entry name" value="TrpB-like_PALP"/>
</dbReference>
<dbReference type="PIRSF" id="PIRSF006278">
    <property type="entry name" value="ACCD_DCysDesulf"/>
    <property type="match status" value="1"/>
</dbReference>
<dbReference type="GO" id="GO:0019148">
    <property type="term" value="F:D-cysteine desulfhydrase activity"/>
    <property type="evidence" value="ECO:0007669"/>
    <property type="project" value="TreeGrafter"/>
</dbReference>
<proteinExistence type="inferred from homology"/>
<dbReference type="PANTHER" id="PTHR43780">
    <property type="entry name" value="1-AMINOCYCLOPROPANE-1-CARBOXYLATE DEAMINASE-RELATED"/>
    <property type="match status" value="1"/>
</dbReference>
<comment type="caution">
    <text evidence="7">The sequence shown here is derived from an EMBL/GenBank/DDBJ whole genome shotgun (WGS) entry which is preliminary data.</text>
</comment>
<organism evidence="7 8">
    <name type="scientific">Candidatus Segetimicrobium genomatis</name>
    <dbReference type="NCBI Taxonomy" id="2569760"/>
    <lineage>
        <taxon>Bacteria</taxon>
        <taxon>Bacillati</taxon>
        <taxon>Candidatus Sysuimicrobiota</taxon>
        <taxon>Candidatus Sysuimicrobiia</taxon>
        <taxon>Candidatus Sysuimicrobiales</taxon>
        <taxon>Candidatus Segetimicrobiaceae</taxon>
        <taxon>Candidatus Segetimicrobium</taxon>
    </lineage>
</organism>
<evidence type="ECO:0000256" key="4">
    <source>
        <dbReference type="PIRSR" id="PIRSR006278-1"/>
    </source>
</evidence>
<evidence type="ECO:0000313" key="8">
    <source>
        <dbReference type="Proteomes" id="UP000320048"/>
    </source>
</evidence>
<dbReference type="PANTHER" id="PTHR43780:SF2">
    <property type="entry name" value="1-AMINOCYCLOPROPANE-1-CARBOXYLATE DEAMINASE-RELATED"/>
    <property type="match status" value="1"/>
</dbReference>
<evidence type="ECO:0000313" key="7">
    <source>
        <dbReference type="EMBL" id="TMI80878.1"/>
    </source>
</evidence>
<dbReference type="Gene3D" id="3.40.50.1100">
    <property type="match status" value="2"/>
</dbReference>
<evidence type="ECO:0000256" key="2">
    <source>
        <dbReference type="ARBA" id="ARBA00008639"/>
    </source>
</evidence>
<feature type="modified residue" description="N6-(pyridoxal phosphate)lysine" evidence="5">
    <location>
        <position position="58"/>
    </location>
</feature>
<dbReference type="GO" id="GO:1901605">
    <property type="term" value="P:alpha-amino acid metabolic process"/>
    <property type="evidence" value="ECO:0007669"/>
    <property type="project" value="UniProtKB-ARBA"/>
</dbReference>
<dbReference type="Pfam" id="PF00291">
    <property type="entry name" value="PALP"/>
    <property type="match status" value="1"/>
</dbReference>
<dbReference type="Proteomes" id="UP000320048">
    <property type="component" value="Unassembled WGS sequence"/>
</dbReference>
<comment type="cofactor">
    <cofactor evidence="1">
        <name>pyridoxal 5'-phosphate</name>
        <dbReference type="ChEBI" id="CHEBI:597326"/>
    </cofactor>
</comment>
<dbReference type="InterPro" id="IPR027278">
    <property type="entry name" value="ACCD_DCysDesulf"/>
</dbReference>
<dbReference type="InterPro" id="IPR036052">
    <property type="entry name" value="TrpB-like_PALP_sf"/>
</dbReference>
<name>A0A537JBF0_9BACT</name>
<reference evidence="7 8" key="1">
    <citation type="journal article" date="2019" name="Nat. Microbiol.">
        <title>Mediterranean grassland soil C-N compound turnover is dependent on rainfall and depth, and is mediated by genomically divergent microorganisms.</title>
        <authorList>
            <person name="Diamond S."/>
            <person name="Andeer P.F."/>
            <person name="Li Z."/>
            <person name="Crits-Christoph A."/>
            <person name="Burstein D."/>
            <person name="Anantharaman K."/>
            <person name="Lane K.R."/>
            <person name="Thomas B.C."/>
            <person name="Pan C."/>
            <person name="Northen T.R."/>
            <person name="Banfield J.F."/>
        </authorList>
    </citation>
    <scope>NUCLEOTIDE SEQUENCE [LARGE SCALE GENOMIC DNA]</scope>
    <source>
        <strain evidence="7">NP_7</strain>
    </source>
</reference>
<dbReference type="SUPFAM" id="SSF53686">
    <property type="entry name" value="Tryptophan synthase beta subunit-like PLP-dependent enzymes"/>
    <property type="match status" value="1"/>
</dbReference>
<protein>
    <submittedName>
        <fullName evidence="7">D-cysteine desulfhydrase family protein</fullName>
    </submittedName>
</protein>
<dbReference type="EMBL" id="VBAO01000193">
    <property type="protein sequence ID" value="TMI80878.1"/>
    <property type="molecule type" value="Genomic_DNA"/>
</dbReference>
<comment type="similarity">
    <text evidence="2">Belongs to the ACC deaminase/D-cysteine desulfhydrase family.</text>
</comment>
<evidence type="ECO:0000256" key="5">
    <source>
        <dbReference type="PIRSR" id="PIRSR006278-2"/>
    </source>
</evidence>
<evidence type="ECO:0000259" key="6">
    <source>
        <dbReference type="Pfam" id="PF00291"/>
    </source>
</evidence>
<feature type="domain" description="Tryptophan synthase beta chain-like PALP" evidence="6">
    <location>
        <begin position="20"/>
        <end position="327"/>
    </location>
</feature>
<gene>
    <name evidence="7" type="ORF">E6H04_07800</name>
</gene>
<evidence type="ECO:0000256" key="3">
    <source>
        <dbReference type="ARBA" id="ARBA00022898"/>
    </source>
</evidence>